<organism evidence="1 2">
    <name type="scientific">Clostridium aestuarii</name>
    <dbReference type="NCBI Taxonomy" id="338193"/>
    <lineage>
        <taxon>Bacteria</taxon>
        <taxon>Bacillati</taxon>
        <taxon>Bacillota</taxon>
        <taxon>Clostridia</taxon>
        <taxon>Eubacteriales</taxon>
        <taxon>Clostridiaceae</taxon>
        <taxon>Clostridium</taxon>
    </lineage>
</organism>
<comment type="caution">
    <text evidence="1">The sequence shown here is derived from an EMBL/GenBank/DDBJ whole genome shotgun (WGS) entry which is preliminary data.</text>
</comment>
<dbReference type="SUPFAM" id="SSF56112">
    <property type="entry name" value="Protein kinase-like (PK-like)"/>
    <property type="match status" value="1"/>
</dbReference>
<reference evidence="1" key="1">
    <citation type="submission" date="2022-12" db="EMBL/GenBank/DDBJ databases">
        <authorList>
            <person name="Wang J."/>
        </authorList>
    </citation>
    <scope>NUCLEOTIDE SEQUENCE</scope>
    <source>
        <strain evidence="1">HY-45-18</strain>
    </source>
</reference>
<dbReference type="InterPro" id="IPR014255">
    <property type="entry name" value="Spore_coat_CotS"/>
</dbReference>
<dbReference type="EMBL" id="JAPQER010000002">
    <property type="protein sequence ID" value="MCY6484062.1"/>
    <property type="molecule type" value="Genomic_DNA"/>
</dbReference>
<dbReference type="RefSeq" id="WP_268040333.1">
    <property type="nucleotide sequence ID" value="NZ_JAPQER010000002.1"/>
</dbReference>
<keyword evidence="1" id="KW-0946">Virion</keyword>
<gene>
    <name evidence="1" type="ORF">OW763_06815</name>
</gene>
<proteinExistence type="predicted"/>
<accession>A0ABT4CYZ9</accession>
<name>A0ABT4CYZ9_9CLOT</name>
<keyword evidence="1" id="KW-0167">Capsid protein</keyword>
<dbReference type="PANTHER" id="PTHR39179">
    <property type="entry name" value="SPORE COAT PROTEIN I"/>
    <property type="match status" value="1"/>
</dbReference>
<evidence type="ECO:0000313" key="1">
    <source>
        <dbReference type="EMBL" id="MCY6484062.1"/>
    </source>
</evidence>
<keyword evidence="2" id="KW-1185">Reference proteome</keyword>
<sequence length="350" mass="42368">MKNARTVKYNYDISEKESVIIKRVLDRYDFEVVSLKKARSAYKVKTNEGNICLKRFKHGKYKAENGRILVEELAKNNFFNTAKYIKTKNYNMFVKYKRFFFYATEWIDGDECDFNKISEATNCAKLLARFHKAAKIEPGKLKIQNNLKNLPQIYKNKLYDFDKYKQFISKRMIKNNFDLIYLKNIDEFYNRGIITLRILNDSEYYRLSQKASIENTICHDSFYYQNIINKNNEYYIIDLDSIVVDLQVNDLAKFIRRLMSKSSYRWEFEKAKKIIEAYSSVNKLSKNELEIILAIIIFPHKFWKIGRKRYIKHKNWNEYKYIQKLNKILANSELQEKFLQEYIKYLERYE</sequence>
<dbReference type="Gene3D" id="3.30.200.20">
    <property type="entry name" value="Phosphorylase Kinase, domain 1"/>
    <property type="match status" value="1"/>
</dbReference>
<evidence type="ECO:0000313" key="2">
    <source>
        <dbReference type="Proteomes" id="UP001078443"/>
    </source>
</evidence>
<dbReference type="NCBIfam" id="TIGR02906">
    <property type="entry name" value="spore_CotS"/>
    <property type="match status" value="1"/>
</dbReference>
<dbReference type="Gene3D" id="3.90.1200.10">
    <property type="match status" value="1"/>
</dbReference>
<dbReference type="InterPro" id="IPR011009">
    <property type="entry name" value="Kinase-like_dom_sf"/>
</dbReference>
<protein>
    <submittedName>
        <fullName evidence="1">CotS family spore coat protein</fullName>
    </submittedName>
</protein>
<dbReference type="PANTHER" id="PTHR39179:SF1">
    <property type="entry name" value="SPORE COAT PROTEIN I"/>
    <property type="match status" value="1"/>
</dbReference>
<dbReference type="Proteomes" id="UP001078443">
    <property type="component" value="Unassembled WGS sequence"/>
</dbReference>
<dbReference type="InterPro" id="IPR047175">
    <property type="entry name" value="CotS-like"/>
</dbReference>